<protein>
    <submittedName>
        <fullName evidence="1">Uncharacterized protein</fullName>
    </submittedName>
</protein>
<evidence type="ECO:0000313" key="2">
    <source>
        <dbReference type="Proteomes" id="UP000603453"/>
    </source>
</evidence>
<reference evidence="1" key="1">
    <citation type="submission" date="2020-12" db="EMBL/GenBank/DDBJ databases">
        <title>Metabolic potential, ecology and presence of endohyphal bacteria is reflected in genomic diversity of Mucoromycotina.</title>
        <authorList>
            <person name="Muszewska A."/>
            <person name="Okrasinska A."/>
            <person name="Steczkiewicz K."/>
            <person name="Drgas O."/>
            <person name="Orlowska M."/>
            <person name="Perlinska-Lenart U."/>
            <person name="Aleksandrzak-Piekarczyk T."/>
            <person name="Szatraj K."/>
            <person name="Zielenkiewicz U."/>
            <person name="Pilsyk S."/>
            <person name="Malc E."/>
            <person name="Mieczkowski P."/>
            <person name="Kruszewska J.S."/>
            <person name="Biernat P."/>
            <person name="Pawlowska J."/>
        </authorList>
    </citation>
    <scope>NUCLEOTIDE SEQUENCE</scope>
    <source>
        <strain evidence="1">WA0000017839</strain>
    </source>
</reference>
<dbReference type="AlphaFoldDB" id="A0A8H7R9R2"/>
<organism evidence="1 2">
    <name type="scientific">Mucor saturninus</name>
    <dbReference type="NCBI Taxonomy" id="64648"/>
    <lineage>
        <taxon>Eukaryota</taxon>
        <taxon>Fungi</taxon>
        <taxon>Fungi incertae sedis</taxon>
        <taxon>Mucoromycota</taxon>
        <taxon>Mucoromycotina</taxon>
        <taxon>Mucoromycetes</taxon>
        <taxon>Mucorales</taxon>
        <taxon>Mucorineae</taxon>
        <taxon>Mucoraceae</taxon>
        <taxon>Mucor</taxon>
    </lineage>
</organism>
<dbReference type="EMBL" id="JAEPRD010000030">
    <property type="protein sequence ID" value="KAG2206485.1"/>
    <property type="molecule type" value="Genomic_DNA"/>
</dbReference>
<proteinExistence type="predicted"/>
<keyword evidence="2" id="KW-1185">Reference proteome</keyword>
<gene>
    <name evidence="1" type="ORF">INT47_008502</name>
</gene>
<comment type="caution">
    <text evidence="1">The sequence shown here is derived from an EMBL/GenBank/DDBJ whole genome shotgun (WGS) entry which is preliminary data.</text>
</comment>
<evidence type="ECO:0000313" key="1">
    <source>
        <dbReference type="EMBL" id="KAG2206485.1"/>
    </source>
</evidence>
<dbReference type="OrthoDB" id="2280555at2759"/>
<accession>A0A8H7R9R2</accession>
<dbReference type="Proteomes" id="UP000603453">
    <property type="component" value="Unassembled WGS sequence"/>
</dbReference>
<sequence length="173" mass="20471">LKSMTDFKYLFDEDEDNSEQDYIVKYYSPVMEDLFRGCDIRLKWGETIPPICSKVGYQCKIDMRVTVSKKACVDLSVVEYAKKLSNHKYYKDKVKAVLASAIYFRNFHKNSINVQFVPSMLIARLEGEVLIYYKTDRNWFVVEKIDNVYAPQAHVFQLKPDSPGRLYRYPKYR</sequence>
<feature type="non-terminal residue" evidence="1">
    <location>
        <position position="1"/>
    </location>
</feature>
<name>A0A8H7R9R2_9FUNG</name>